<dbReference type="InterPro" id="IPR005064">
    <property type="entry name" value="BUG"/>
</dbReference>
<organism evidence="3 4">
    <name type="scientific">Noviherbaspirillum album</name>
    <dbReference type="NCBI Taxonomy" id="3080276"/>
    <lineage>
        <taxon>Bacteria</taxon>
        <taxon>Pseudomonadati</taxon>
        <taxon>Pseudomonadota</taxon>
        <taxon>Betaproteobacteria</taxon>
        <taxon>Burkholderiales</taxon>
        <taxon>Oxalobacteraceae</taxon>
        <taxon>Noviherbaspirillum</taxon>
    </lineage>
</organism>
<evidence type="ECO:0000256" key="2">
    <source>
        <dbReference type="SAM" id="SignalP"/>
    </source>
</evidence>
<dbReference type="Gene3D" id="3.40.190.10">
    <property type="entry name" value="Periplasmic binding protein-like II"/>
    <property type="match status" value="1"/>
</dbReference>
<evidence type="ECO:0000313" key="3">
    <source>
        <dbReference type="EMBL" id="MEC4717644.1"/>
    </source>
</evidence>
<dbReference type="EMBL" id="JAWIIV010000001">
    <property type="protein sequence ID" value="MEC4717644.1"/>
    <property type="molecule type" value="Genomic_DNA"/>
</dbReference>
<keyword evidence="2" id="KW-0732">Signal</keyword>
<keyword evidence="4" id="KW-1185">Reference proteome</keyword>
<feature type="chain" id="PRO_5046354978" evidence="2">
    <location>
        <begin position="26"/>
        <end position="326"/>
    </location>
</feature>
<dbReference type="Gene3D" id="3.40.190.150">
    <property type="entry name" value="Bordetella uptake gene, domain 1"/>
    <property type="match status" value="1"/>
</dbReference>
<evidence type="ECO:0000256" key="1">
    <source>
        <dbReference type="ARBA" id="ARBA00006987"/>
    </source>
</evidence>
<reference evidence="3 4" key="1">
    <citation type="submission" date="2023-10" db="EMBL/GenBank/DDBJ databases">
        <title>Noviherbaspirillum sp. CPCC 100848 genome assembly.</title>
        <authorList>
            <person name="Li X.Y."/>
            <person name="Fang X.M."/>
        </authorList>
    </citation>
    <scope>NUCLEOTIDE SEQUENCE [LARGE SCALE GENOMIC DNA]</scope>
    <source>
        <strain evidence="3 4">CPCC 100848</strain>
    </source>
</reference>
<dbReference type="CDD" id="cd13578">
    <property type="entry name" value="PBP2_Bug27"/>
    <property type="match status" value="1"/>
</dbReference>
<gene>
    <name evidence="3" type="ORF">RY831_00615</name>
</gene>
<comment type="caution">
    <text evidence="3">The sequence shown here is derived from an EMBL/GenBank/DDBJ whole genome shotgun (WGS) entry which is preliminary data.</text>
</comment>
<name>A0ABU6J347_9BURK</name>
<protein>
    <submittedName>
        <fullName evidence="3">Tripartite tricarboxylate transporter substrate binding protein</fullName>
    </submittedName>
</protein>
<dbReference type="PROSITE" id="PS51257">
    <property type="entry name" value="PROKAR_LIPOPROTEIN"/>
    <property type="match status" value="1"/>
</dbReference>
<dbReference type="PANTHER" id="PTHR42928">
    <property type="entry name" value="TRICARBOXYLATE-BINDING PROTEIN"/>
    <property type="match status" value="1"/>
</dbReference>
<dbReference type="InterPro" id="IPR042100">
    <property type="entry name" value="Bug_dom1"/>
</dbReference>
<dbReference type="SUPFAM" id="SSF53850">
    <property type="entry name" value="Periplasmic binding protein-like II"/>
    <property type="match status" value="1"/>
</dbReference>
<dbReference type="Proteomes" id="UP001352263">
    <property type="component" value="Unassembled WGS sequence"/>
</dbReference>
<feature type="signal peptide" evidence="2">
    <location>
        <begin position="1"/>
        <end position="25"/>
    </location>
</feature>
<comment type="similarity">
    <text evidence="1">Belongs to the UPF0065 (bug) family.</text>
</comment>
<dbReference type="RefSeq" id="WP_326504396.1">
    <property type="nucleotide sequence ID" value="NZ_JAWIIV010000001.1"/>
</dbReference>
<proteinExistence type="inferred from homology"/>
<evidence type="ECO:0000313" key="4">
    <source>
        <dbReference type="Proteomes" id="UP001352263"/>
    </source>
</evidence>
<dbReference type="Pfam" id="PF03401">
    <property type="entry name" value="TctC"/>
    <property type="match status" value="1"/>
</dbReference>
<sequence>MISKARRTTLVLIAAAALGCGPTLAKDAYPTKPIKIIAPFAPGGVADVMARLIGERLSKSLGQPVIVENRPGAGGNMGADVVAKSAPDGYTLLMTSAGILSINGSLYSKLTFDPATSFAPITMVADMPMVLVVNNTVEAKTLPEFITYAKKNEGNIFFSSPGNGTTPHLGAELFQRAANVKVTHVPYKGGSESLTAIVSGQVTGAIETPPSVIAQMKSGKIKPIAVAGPRRLEQLPDVPTMAEAGVKDAEVLSWFGLVAPAKTPPEIVDALYKETAKILKEPEVVQKLASLGTRADGSSPAEFDRFIKSERSKWDRIIKQAGIKME</sequence>
<dbReference type="PIRSF" id="PIRSF017082">
    <property type="entry name" value="YflP"/>
    <property type="match status" value="1"/>
</dbReference>
<dbReference type="PANTHER" id="PTHR42928:SF5">
    <property type="entry name" value="BLR1237 PROTEIN"/>
    <property type="match status" value="1"/>
</dbReference>
<accession>A0ABU6J347</accession>